<dbReference type="PANTHER" id="PTHR43078">
    <property type="entry name" value="UDP-GLUCURONIC ACID DECARBOXYLASE-RELATED"/>
    <property type="match status" value="1"/>
</dbReference>
<evidence type="ECO:0000313" key="7">
    <source>
        <dbReference type="Proteomes" id="UP000321058"/>
    </source>
</evidence>
<evidence type="ECO:0000256" key="4">
    <source>
        <dbReference type="ARBA" id="ARBA00023239"/>
    </source>
</evidence>
<dbReference type="SUPFAM" id="SSF51735">
    <property type="entry name" value="NAD(P)-binding Rossmann-fold domains"/>
    <property type="match status" value="1"/>
</dbReference>
<dbReference type="PANTHER" id="PTHR43078:SF6">
    <property type="entry name" value="UDP-GLUCURONIC ACID DECARBOXYLASE 1"/>
    <property type="match status" value="1"/>
</dbReference>
<dbReference type="GO" id="GO:0070403">
    <property type="term" value="F:NAD+ binding"/>
    <property type="evidence" value="ECO:0007669"/>
    <property type="project" value="InterPro"/>
</dbReference>
<dbReference type="AlphaFoldDB" id="A0A512N4U4"/>
<keyword evidence="2" id="KW-0210">Decarboxylase</keyword>
<dbReference type="InterPro" id="IPR044516">
    <property type="entry name" value="UXS-like"/>
</dbReference>
<reference evidence="6 7" key="1">
    <citation type="submission" date="2019-07" db="EMBL/GenBank/DDBJ databases">
        <title>Whole genome shotgun sequence of Reyranella soli NBRC 108950.</title>
        <authorList>
            <person name="Hosoyama A."/>
            <person name="Uohara A."/>
            <person name="Ohji S."/>
            <person name="Ichikawa N."/>
        </authorList>
    </citation>
    <scope>NUCLEOTIDE SEQUENCE [LARGE SCALE GENOMIC DNA]</scope>
    <source>
        <strain evidence="6 7">NBRC 108950</strain>
    </source>
</reference>
<evidence type="ECO:0000256" key="2">
    <source>
        <dbReference type="ARBA" id="ARBA00022793"/>
    </source>
</evidence>
<evidence type="ECO:0000256" key="1">
    <source>
        <dbReference type="ARBA" id="ARBA00001911"/>
    </source>
</evidence>
<dbReference type="InterPro" id="IPR036291">
    <property type="entry name" value="NAD(P)-bd_dom_sf"/>
</dbReference>
<comment type="caution">
    <text evidence="6">The sequence shown here is derived from an EMBL/GenBank/DDBJ whole genome shotgun (WGS) entry which is preliminary data.</text>
</comment>
<dbReference type="GO" id="GO:0042732">
    <property type="term" value="P:D-xylose metabolic process"/>
    <property type="evidence" value="ECO:0007669"/>
    <property type="project" value="InterPro"/>
</dbReference>
<sequence>MLTRDSVGFRARLHWIAAAPAVTVVQGDVRSFAFPDGAFSHVIHAAGDLAVNAAPLYVHDVIVAGTRRVLEFAAGRGIADMLLVSSGAAYGRQPDDVERLDEDFAGAPSLTEPRTAYGQGKREAEWLSHAHAAAHGIRLRVVRPFTLVGPYLPLDGDFAVSNFVADLMAGRPIGVAGDGTALRTYLYAADMAIWLWAALLRGPPGLVCNVGGEEVVSMAELATLIAGLARPALRVRIAHAAPPARAAQRYVPSVARARQVLGVAPTVLLEDGLRRMITSYELAAAGRRILA</sequence>
<proteinExistence type="predicted"/>
<keyword evidence="3" id="KW-0520">NAD</keyword>
<feature type="domain" description="NAD-dependent epimerase/dehydratase" evidence="5">
    <location>
        <begin position="26"/>
        <end position="211"/>
    </location>
</feature>
<comment type="cofactor">
    <cofactor evidence="1">
        <name>NAD(+)</name>
        <dbReference type="ChEBI" id="CHEBI:57540"/>
    </cofactor>
</comment>
<dbReference type="InterPro" id="IPR001509">
    <property type="entry name" value="Epimerase_deHydtase"/>
</dbReference>
<dbReference type="EMBL" id="BKAJ01000020">
    <property type="protein sequence ID" value="GEP54000.1"/>
    <property type="molecule type" value="Genomic_DNA"/>
</dbReference>
<evidence type="ECO:0000259" key="5">
    <source>
        <dbReference type="Pfam" id="PF01370"/>
    </source>
</evidence>
<protein>
    <submittedName>
        <fullName evidence="6">dTDP-glucose 4,6-dehydratase</fullName>
    </submittedName>
</protein>
<accession>A0A512N4U4</accession>
<evidence type="ECO:0000256" key="3">
    <source>
        <dbReference type="ARBA" id="ARBA00023027"/>
    </source>
</evidence>
<organism evidence="6 7">
    <name type="scientific">Reyranella soli</name>
    <dbReference type="NCBI Taxonomy" id="1230389"/>
    <lineage>
        <taxon>Bacteria</taxon>
        <taxon>Pseudomonadati</taxon>
        <taxon>Pseudomonadota</taxon>
        <taxon>Alphaproteobacteria</taxon>
        <taxon>Hyphomicrobiales</taxon>
        <taxon>Reyranellaceae</taxon>
        <taxon>Reyranella</taxon>
    </lineage>
</organism>
<keyword evidence="7" id="KW-1185">Reference proteome</keyword>
<keyword evidence="4" id="KW-0456">Lyase</keyword>
<dbReference type="GO" id="GO:0005737">
    <property type="term" value="C:cytoplasm"/>
    <property type="evidence" value="ECO:0007669"/>
    <property type="project" value="TreeGrafter"/>
</dbReference>
<evidence type="ECO:0000313" key="6">
    <source>
        <dbReference type="EMBL" id="GEP54000.1"/>
    </source>
</evidence>
<dbReference type="GO" id="GO:0048040">
    <property type="term" value="F:UDP-glucuronate decarboxylase activity"/>
    <property type="evidence" value="ECO:0007669"/>
    <property type="project" value="TreeGrafter"/>
</dbReference>
<dbReference type="Gene3D" id="3.40.50.720">
    <property type="entry name" value="NAD(P)-binding Rossmann-like Domain"/>
    <property type="match status" value="1"/>
</dbReference>
<name>A0A512N4U4_9HYPH</name>
<gene>
    <name evidence="6" type="ORF">RSO01_11660</name>
</gene>
<dbReference type="Pfam" id="PF01370">
    <property type="entry name" value="Epimerase"/>
    <property type="match status" value="1"/>
</dbReference>
<dbReference type="Proteomes" id="UP000321058">
    <property type="component" value="Unassembled WGS sequence"/>
</dbReference>